<dbReference type="FunFam" id="1.20.1090.10:FF:000001">
    <property type="entry name" value="Aldehyde-alcohol dehydrogenase"/>
    <property type="match status" value="1"/>
</dbReference>
<dbReference type="Proteomes" id="UP000199572">
    <property type="component" value="Unassembled WGS sequence"/>
</dbReference>
<dbReference type="Gene3D" id="3.40.50.1970">
    <property type="match status" value="1"/>
</dbReference>
<organism evidence="7 8">
    <name type="scientific">Pedobacter rhizosphaerae</name>
    <dbReference type="NCBI Taxonomy" id="390241"/>
    <lineage>
        <taxon>Bacteria</taxon>
        <taxon>Pseudomonadati</taxon>
        <taxon>Bacteroidota</taxon>
        <taxon>Sphingobacteriia</taxon>
        <taxon>Sphingobacteriales</taxon>
        <taxon>Sphingobacteriaceae</taxon>
        <taxon>Pedobacter</taxon>
    </lineage>
</organism>
<keyword evidence="3" id="KW-0560">Oxidoreductase</keyword>
<dbReference type="PANTHER" id="PTHR11496:SF102">
    <property type="entry name" value="ALCOHOL DEHYDROGENASE 4"/>
    <property type="match status" value="1"/>
</dbReference>
<dbReference type="GO" id="GO:0004022">
    <property type="term" value="F:alcohol dehydrogenase (NAD+) activity"/>
    <property type="evidence" value="ECO:0007669"/>
    <property type="project" value="TreeGrafter"/>
</dbReference>
<dbReference type="InterPro" id="IPR039697">
    <property type="entry name" value="Alcohol_dehydrogenase_Fe"/>
</dbReference>
<dbReference type="GO" id="GO:0046872">
    <property type="term" value="F:metal ion binding"/>
    <property type="evidence" value="ECO:0007669"/>
    <property type="project" value="InterPro"/>
</dbReference>
<dbReference type="PROSITE" id="PS00060">
    <property type="entry name" value="ADH_IRON_2"/>
    <property type="match status" value="1"/>
</dbReference>
<dbReference type="InterPro" id="IPR001670">
    <property type="entry name" value="ADH_Fe/GldA"/>
</dbReference>
<dbReference type="CDD" id="cd14861">
    <property type="entry name" value="Fe-ADH-like"/>
    <property type="match status" value="1"/>
</dbReference>
<evidence type="ECO:0000256" key="3">
    <source>
        <dbReference type="ARBA" id="ARBA00023002"/>
    </source>
</evidence>
<name>A0A1H9VN06_9SPHI</name>
<dbReference type="SUPFAM" id="SSF56796">
    <property type="entry name" value="Dehydroquinate synthase-like"/>
    <property type="match status" value="1"/>
</dbReference>
<dbReference type="InterPro" id="IPR056798">
    <property type="entry name" value="ADH_Fe_C"/>
</dbReference>
<evidence type="ECO:0000256" key="4">
    <source>
        <dbReference type="ARBA" id="ARBA00023027"/>
    </source>
</evidence>
<dbReference type="PANTHER" id="PTHR11496">
    <property type="entry name" value="ALCOHOL DEHYDROGENASE"/>
    <property type="match status" value="1"/>
</dbReference>
<dbReference type="PROSITE" id="PS00913">
    <property type="entry name" value="ADH_IRON_1"/>
    <property type="match status" value="1"/>
</dbReference>
<protein>
    <submittedName>
        <fullName evidence="7">Iron-containing alcohol dehydrogenase</fullName>
    </submittedName>
</protein>
<evidence type="ECO:0000256" key="2">
    <source>
        <dbReference type="ARBA" id="ARBA00007358"/>
    </source>
</evidence>
<dbReference type="Pfam" id="PF00465">
    <property type="entry name" value="Fe-ADH"/>
    <property type="match status" value="1"/>
</dbReference>
<evidence type="ECO:0000313" key="7">
    <source>
        <dbReference type="EMBL" id="SES22921.1"/>
    </source>
</evidence>
<dbReference type="InterPro" id="IPR018211">
    <property type="entry name" value="ADH_Fe_CS"/>
</dbReference>
<dbReference type="EMBL" id="FOGG01000045">
    <property type="protein sequence ID" value="SES22921.1"/>
    <property type="molecule type" value="Genomic_DNA"/>
</dbReference>
<dbReference type="RefSeq" id="WP_090888977.1">
    <property type="nucleotide sequence ID" value="NZ_FOGG01000045.1"/>
</dbReference>
<dbReference type="FunFam" id="3.40.50.1970:FF:000003">
    <property type="entry name" value="Alcohol dehydrogenase, iron-containing"/>
    <property type="match status" value="1"/>
</dbReference>
<evidence type="ECO:0000313" key="8">
    <source>
        <dbReference type="Proteomes" id="UP000199572"/>
    </source>
</evidence>
<keyword evidence="8" id="KW-1185">Reference proteome</keyword>
<feature type="domain" description="Alcohol dehydrogenase iron-type/glycerol dehydrogenase GldA" evidence="5">
    <location>
        <begin position="12"/>
        <end position="184"/>
    </location>
</feature>
<sequence>MIFDRIHQFNFPTTIRFGAGAVKELAAYLQNNHLKAPLIVTDPTIAQLPFFKRIIEDLGNKGISVEIFSDIHKNPVKSDVYKGTDAWDQTQRDSVIGIGGGAALDVARAIVLRVNHREDLFKYDDLIGGDIYVTNDVPYFITIPTTSGTGSEVGRSAIIADDETHQKKILFSPKLMAKIVFADPELTIDLPPFITAATGMDALTHNMEAYLAKNFHPMCDGIALEGISLIKDALETATNRPDLVSRSKMLLASMMGAIAFQKGLGVVHSLAHPLSSLLDTHHGLANAVNIPYGMRFNIEGFEDRFQKIARALELKDETGEAVVKYLFDLNSKVNIPHKLSDIGVRNEHIETLADLAFADFAHPNNPKPVSREDFKALYLSAL</sequence>
<feature type="domain" description="Fe-containing alcohol dehydrogenase-like C-terminal" evidence="6">
    <location>
        <begin position="195"/>
        <end position="381"/>
    </location>
</feature>
<keyword evidence="4" id="KW-0520">NAD</keyword>
<comment type="similarity">
    <text evidence="2">Belongs to the iron-containing alcohol dehydrogenase family.</text>
</comment>
<proteinExistence type="inferred from homology"/>
<evidence type="ECO:0000259" key="5">
    <source>
        <dbReference type="Pfam" id="PF00465"/>
    </source>
</evidence>
<dbReference type="AlphaFoldDB" id="A0A1H9VN06"/>
<evidence type="ECO:0000256" key="1">
    <source>
        <dbReference type="ARBA" id="ARBA00001962"/>
    </source>
</evidence>
<comment type="cofactor">
    <cofactor evidence="1">
        <name>Fe cation</name>
        <dbReference type="ChEBI" id="CHEBI:24875"/>
    </cofactor>
</comment>
<evidence type="ECO:0000259" key="6">
    <source>
        <dbReference type="Pfam" id="PF25137"/>
    </source>
</evidence>
<dbReference type="STRING" id="390241.SAMN04488023_14525"/>
<dbReference type="Pfam" id="PF25137">
    <property type="entry name" value="ADH_Fe_C"/>
    <property type="match status" value="1"/>
</dbReference>
<dbReference type="OrthoDB" id="9801156at2"/>
<accession>A0A1H9VN06</accession>
<dbReference type="Gene3D" id="1.20.1090.10">
    <property type="entry name" value="Dehydroquinate synthase-like - alpha domain"/>
    <property type="match status" value="1"/>
</dbReference>
<gene>
    <name evidence="7" type="ORF">SAMN04488023_14525</name>
</gene>
<reference evidence="7 8" key="1">
    <citation type="submission" date="2016-10" db="EMBL/GenBank/DDBJ databases">
        <authorList>
            <person name="de Groot N.N."/>
        </authorList>
    </citation>
    <scope>NUCLEOTIDE SEQUENCE [LARGE SCALE GENOMIC DNA]</scope>
    <source>
        <strain evidence="7 8">DSM 18610</strain>
    </source>
</reference>